<protein>
    <submittedName>
        <fullName evidence="1">Uncharacterized protein</fullName>
    </submittedName>
</protein>
<reference evidence="1 2" key="1">
    <citation type="submission" date="2020-02" db="EMBL/GenBank/DDBJ databases">
        <title>Paenibacillus sp. nov., isolated from rhizosphere soil of tomato.</title>
        <authorList>
            <person name="Weon H.-Y."/>
            <person name="Lee S.A."/>
        </authorList>
    </citation>
    <scope>NUCLEOTIDE SEQUENCE [LARGE SCALE GENOMIC DNA]</scope>
    <source>
        <strain evidence="1 2">14171R-81</strain>
    </source>
</reference>
<evidence type="ECO:0000313" key="1">
    <source>
        <dbReference type="EMBL" id="QHW33228.1"/>
    </source>
</evidence>
<name>A0A6C0P3Y3_9BACL</name>
<dbReference type="Gene3D" id="2.40.30.10">
    <property type="entry name" value="Translation factors"/>
    <property type="match status" value="1"/>
</dbReference>
<dbReference type="RefSeq" id="WP_162643207.1">
    <property type="nucleotide sequence ID" value="NZ_CP048286.1"/>
</dbReference>
<accession>A0A6C0P3Y3</accession>
<sequence>MWVSYEEIRNHPPDFRVNYRFYLTEEGGRRNLPFQGYRSDFSYEGDDIKETGIYMIHPEFEDELGEVIFEDNIQVPQRGTARMWVLIPEMRSEIHKHRIKIGVKGYFMEGSKKVGEMEVIEIMGLYTNPEEDK</sequence>
<proteinExistence type="predicted"/>
<organism evidence="1 2">
    <name type="scientific">Paenibacillus rhizovicinus</name>
    <dbReference type="NCBI Taxonomy" id="2704463"/>
    <lineage>
        <taxon>Bacteria</taxon>
        <taxon>Bacillati</taxon>
        <taxon>Bacillota</taxon>
        <taxon>Bacilli</taxon>
        <taxon>Bacillales</taxon>
        <taxon>Paenibacillaceae</taxon>
        <taxon>Paenibacillus</taxon>
    </lineage>
</organism>
<gene>
    <name evidence="1" type="ORF">GZH47_22190</name>
</gene>
<dbReference type="KEGG" id="prz:GZH47_22190"/>
<evidence type="ECO:0000313" key="2">
    <source>
        <dbReference type="Proteomes" id="UP000479114"/>
    </source>
</evidence>
<dbReference type="Proteomes" id="UP000479114">
    <property type="component" value="Chromosome"/>
</dbReference>
<keyword evidence="2" id="KW-1185">Reference proteome</keyword>
<dbReference type="AlphaFoldDB" id="A0A6C0P3Y3"/>
<dbReference type="EMBL" id="CP048286">
    <property type="protein sequence ID" value="QHW33228.1"/>
    <property type="molecule type" value="Genomic_DNA"/>
</dbReference>